<comment type="caution">
    <text evidence="2">The sequence shown here is derived from an EMBL/GenBank/DDBJ whole genome shotgun (WGS) entry which is preliminary data.</text>
</comment>
<gene>
    <name evidence="2" type="ORF">IX84_05995</name>
</gene>
<evidence type="ECO:0000313" key="2">
    <source>
        <dbReference type="EMBL" id="KGE88937.1"/>
    </source>
</evidence>
<proteinExistence type="predicted"/>
<protein>
    <submittedName>
        <fullName evidence="2">Uncharacterized protein</fullName>
    </submittedName>
</protein>
<dbReference type="STRING" id="1524460.IX84_05995"/>
<dbReference type="EMBL" id="JPOS01000013">
    <property type="protein sequence ID" value="KGE88937.1"/>
    <property type="molecule type" value="Genomic_DNA"/>
</dbReference>
<evidence type="ECO:0000256" key="1">
    <source>
        <dbReference type="SAM" id="MobiDB-lite"/>
    </source>
</evidence>
<dbReference type="Proteomes" id="UP000029736">
    <property type="component" value="Unassembled WGS sequence"/>
</dbReference>
<name>A0A098SD71_9BACT</name>
<accession>A0A098SD71</accession>
<dbReference type="RefSeq" id="WP_044217424.1">
    <property type="nucleotide sequence ID" value="NZ_JBKAGJ010000001.1"/>
</dbReference>
<keyword evidence="3" id="KW-1185">Reference proteome</keyword>
<dbReference type="OrthoDB" id="1494612at2"/>
<organism evidence="2 3">
    <name type="scientific">Phaeodactylibacter xiamenensis</name>
    <dbReference type="NCBI Taxonomy" id="1524460"/>
    <lineage>
        <taxon>Bacteria</taxon>
        <taxon>Pseudomonadati</taxon>
        <taxon>Bacteroidota</taxon>
        <taxon>Saprospiria</taxon>
        <taxon>Saprospirales</taxon>
        <taxon>Haliscomenobacteraceae</taxon>
        <taxon>Phaeodactylibacter</taxon>
    </lineage>
</organism>
<dbReference type="AlphaFoldDB" id="A0A098SD71"/>
<evidence type="ECO:0000313" key="3">
    <source>
        <dbReference type="Proteomes" id="UP000029736"/>
    </source>
</evidence>
<feature type="region of interest" description="Disordered" evidence="1">
    <location>
        <begin position="63"/>
        <end position="101"/>
    </location>
</feature>
<reference evidence="2 3" key="1">
    <citation type="journal article" date="2014" name="Int. J. Syst. Evol. Microbiol.">
        <title>Phaeodactylibacter xiamenensis gen. nov., sp. nov., a member of the family Saprospiraceae isolated from the marine alga Phaeodactylum tricornutum.</title>
        <authorList>
            <person name="Chen Z.Jr."/>
            <person name="Lei X."/>
            <person name="Lai Q."/>
            <person name="Li Y."/>
            <person name="Zhang B."/>
            <person name="Zhang J."/>
            <person name="Zhang H."/>
            <person name="Yang L."/>
            <person name="Zheng W."/>
            <person name="Tian Y."/>
            <person name="Yu Z."/>
            <person name="Xu H.Jr."/>
            <person name="Zheng T."/>
        </authorList>
    </citation>
    <scope>NUCLEOTIDE SEQUENCE [LARGE SCALE GENOMIC DNA]</scope>
    <source>
        <strain evidence="2 3">KD52</strain>
    </source>
</reference>
<sequence>MEEGPNNFERLLERQAEAIHPDVQERTEQGLFKTFESLRLVGQLLDVFVPKMVDVLVVAAGGDSSRKPVSAGLDAHARKGPAASPDNHGPSLPKEGLDEIR</sequence>